<keyword evidence="6 17" id="KW-0808">Transferase</keyword>
<evidence type="ECO:0000256" key="4">
    <source>
        <dbReference type="ARBA" id="ARBA00022457"/>
    </source>
</evidence>
<dbReference type="PANTHER" id="PTHR11076">
    <property type="entry name" value="DNA REPAIR POLYMERASE UMUC / TRANSFERASE FAMILY MEMBER"/>
    <property type="match status" value="1"/>
</dbReference>
<dbReference type="Pfam" id="PF11799">
    <property type="entry name" value="IMS_C"/>
    <property type="match status" value="1"/>
</dbReference>
<evidence type="ECO:0000256" key="11">
    <source>
        <dbReference type="ARBA" id="ARBA00022842"/>
    </source>
</evidence>
<evidence type="ECO:0000256" key="8">
    <source>
        <dbReference type="ARBA" id="ARBA00022705"/>
    </source>
</evidence>
<feature type="site" description="Substrate discrimination" evidence="17">
    <location>
        <position position="19"/>
    </location>
</feature>
<dbReference type="Gene3D" id="3.40.1170.60">
    <property type="match status" value="1"/>
</dbReference>
<evidence type="ECO:0000256" key="10">
    <source>
        <dbReference type="ARBA" id="ARBA00022763"/>
    </source>
</evidence>
<keyword evidence="11 17" id="KW-0460">Magnesium</keyword>
<dbReference type="SUPFAM" id="SSF100879">
    <property type="entry name" value="Lesion bypass DNA polymerase (Y-family), little finger domain"/>
    <property type="match status" value="1"/>
</dbReference>
<evidence type="ECO:0000256" key="14">
    <source>
        <dbReference type="ARBA" id="ARBA00023204"/>
    </source>
</evidence>
<dbReference type="Gene3D" id="3.30.70.270">
    <property type="match status" value="1"/>
</dbReference>
<evidence type="ECO:0000256" key="2">
    <source>
        <dbReference type="ARBA" id="ARBA00010945"/>
    </source>
</evidence>
<reference evidence="19 20" key="1">
    <citation type="submission" date="2017-06" db="EMBL/GenBank/DDBJ databases">
        <authorList>
            <person name="Kim H.J."/>
            <person name="Triplett B.A."/>
        </authorList>
    </citation>
    <scope>NUCLEOTIDE SEQUENCE [LARGE SCALE GENOMIC DNA]</scope>
    <source>
        <strain evidence="19 20">B29T1</strain>
    </source>
</reference>
<keyword evidence="20" id="KW-1185">Reference proteome</keyword>
<sequence length="364" mass="39862">MDAPAASRKILHVDMDAFYASIEQRDDPSLRGRPLAVGGSSRRGVVLTASYEARPFGVRSAMPSVRAAELCPGLLFVKPRFDAYKEASRVIREVFALFTDKIEPLSLDEAYLDVTSPTGGPRPAVEIAREIKALILARTGLTASAGVSFNKFLAKIASDLEKPDGLTVIRPRQAQAFIASLPVARFHGVGPATARRLEALGIRTGADLQAAEEGELVKRLGRFGAFLWRIARGQDDRPVEANRRRKSLSVEETFGVDLRDPTAMRAALGPMAVELARRLERQDFIGRTLTLKIKTDDFVIRTRSRAILPRLATEQELLAGALHLLSHPDAPERPVRLLGLGVHNPVVGQTETRQLPLIFDADRG</sequence>
<dbReference type="HAMAP" id="MF_01113">
    <property type="entry name" value="DNApol_IV"/>
    <property type="match status" value="1"/>
</dbReference>
<keyword evidence="13 17" id="KW-0238">DNA-binding</keyword>
<dbReference type="SUPFAM" id="SSF56672">
    <property type="entry name" value="DNA/RNA polymerases"/>
    <property type="match status" value="1"/>
</dbReference>
<dbReference type="EC" id="2.7.7.7" evidence="17"/>
<evidence type="ECO:0000313" key="20">
    <source>
        <dbReference type="Proteomes" id="UP000197065"/>
    </source>
</evidence>
<dbReference type="FunFam" id="3.30.1490.100:FF:000004">
    <property type="entry name" value="DNA polymerase IV"/>
    <property type="match status" value="1"/>
</dbReference>
<dbReference type="GO" id="GO:0005829">
    <property type="term" value="C:cytosol"/>
    <property type="evidence" value="ECO:0007669"/>
    <property type="project" value="TreeGrafter"/>
</dbReference>
<dbReference type="PROSITE" id="PS50173">
    <property type="entry name" value="UMUC"/>
    <property type="match status" value="1"/>
</dbReference>
<feature type="active site" evidence="17">
    <location>
        <position position="109"/>
    </location>
</feature>
<name>A0A212R9K0_9PROT</name>
<comment type="similarity">
    <text evidence="2 17">Belongs to the DNA polymerase type-Y family.</text>
</comment>
<comment type="catalytic activity">
    <reaction evidence="16 17">
        <text>DNA(n) + a 2'-deoxyribonucleoside 5'-triphosphate = DNA(n+1) + diphosphate</text>
        <dbReference type="Rhea" id="RHEA:22508"/>
        <dbReference type="Rhea" id="RHEA-COMP:17339"/>
        <dbReference type="Rhea" id="RHEA-COMP:17340"/>
        <dbReference type="ChEBI" id="CHEBI:33019"/>
        <dbReference type="ChEBI" id="CHEBI:61560"/>
        <dbReference type="ChEBI" id="CHEBI:173112"/>
        <dbReference type="EC" id="2.7.7.7"/>
    </reaction>
</comment>
<evidence type="ECO:0000256" key="15">
    <source>
        <dbReference type="ARBA" id="ARBA00025589"/>
    </source>
</evidence>
<evidence type="ECO:0000256" key="1">
    <source>
        <dbReference type="ARBA" id="ARBA00004496"/>
    </source>
</evidence>
<dbReference type="GO" id="GO:0000287">
    <property type="term" value="F:magnesium ion binding"/>
    <property type="evidence" value="ECO:0007669"/>
    <property type="project" value="UniProtKB-UniRule"/>
</dbReference>
<dbReference type="GO" id="GO:0006261">
    <property type="term" value="P:DNA-templated DNA replication"/>
    <property type="evidence" value="ECO:0007669"/>
    <property type="project" value="UniProtKB-UniRule"/>
</dbReference>
<comment type="cofactor">
    <cofactor evidence="17">
        <name>Mg(2+)</name>
        <dbReference type="ChEBI" id="CHEBI:18420"/>
    </cofactor>
    <text evidence="17">Binds 2 magnesium ions per subunit.</text>
</comment>
<evidence type="ECO:0000256" key="6">
    <source>
        <dbReference type="ARBA" id="ARBA00022679"/>
    </source>
</evidence>
<dbReference type="InterPro" id="IPR036775">
    <property type="entry name" value="DNA_pol_Y-fam_lit_finger_sf"/>
</dbReference>
<feature type="binding site" evidence="17">
    <location>
        <position position="108"/>
    </location>
    <ligand>
        <name>Mg(2+)</name>
        <dbReference type="ChEBI" id="CHEBI:18420"/>
    </ligand>
</feature>
<evidence type="ECO:0000256" key="16">
    <source>
        <dbReference type="ARBA" id="ARBA00049244"/>
    </source>
</evidence>
<feature type="binding site" evidence="17">
    <location>
        <position position="14"/>
    </location>
    <ligand>
        <name>Mg(2+)</name>
        <dbReference type="ChEBI" id="CHEBI:18420"/>
    </ligand>
</feature>
<keyword evidence="8 17" id="KW-0235">DNA replication</keyword>
<dbReference type="GO" id="GO:0009432">
    <property type="term" value="P:SOS response"/>
    <property type="evidence" value="ECO:0007669"/>
    <property type="project" value="TreeGrafter"/>
</dbReference>
<comment type="subcellular location">
    <subcellularLocation>
        <location evidence="1 17">Cytoplasm</location>
    </subcellularLocation>
</comment>
<comment type="function">
    <text evidence="15 17">Poorly processive, error-prone DNA polymerase involved in untargeted mutagenesis. Copies undamaged DNA at stalled replication forks, which arise in vivo from mismatched or misaligned primer ends. These misaligned primers can be extended by PolIV. Exhibits no 3'-5' exonuclease (proofreading) activity. May be involved in translesional synthesis, in conjunction with the beta clamp from PolIII.</text>
</comment>
<dbReference type="NCBIfam" id="NF002677">
    <property type="entry name" value="PRK02406.1"/>
    <property type="match status" value="1"/>
</dbReference>
<dbReference type="Pfam" id="PF11798">
    <property type="entry name" value="IMS_HHH"/>
    <property type="match status" value="1"/>
</dbReference>
<evidence type="ECO:0000256" key="9">
    <source>
        <dbReference type="ARBA" id="ARBA00022723"/>
    </source>
</evidence>
<dbReference type="InterPro" id="IPR022880">
    <property type="entry name" value="DNApol_IV"/>
</dbReference>
<keyword evidence="14 17" id="KW-0234">DNA repair</keyword>
<organism evidence="19 20">
    <name type="scientific">Arboricoccus pini</name>
    <dbReference type="NCBI Taxonomy" id="1963835"/>
    <lineage>
        <taxon>Bacteria</taxon>
        <taxon>Pseudomonadati</taxon>
        <taxon>Pseudomonadota</taxon>
        <taxon>Alphaproteobacteria</taxon>
        <taxon>Geminicoccales</taxon>
        <taxon>Geminicoccaceae</taxon>
        <taxon>Arboricoccus</taxon>
    </lineage>
</organism>
<dbReference type="InterPro" id="IPR017961">
    <property type="entry name" value="DNA_pol_Y-fam_little_finger"/>
</dbReference>
<feature type="domain" description="UmuC" evidence="18">
    <location>
        <begin position="10"/>
        <end position="190"/>
    </location>
</feature>
<dbReference type="Gene3D" id="3.30.1490.100">
    <property type="entry name" value="DNA polymerase, Y-family, little finger domain"/>
    <property type="match status" value="1"/>
</dbReference>
<evidence type="ECO:0000256" key="3">
    <source>
        <dbReference type="ARBA" id="ARBA00011245"/>
    </source>
</evidence>
<dbReference type="GO" id="GO:0003887">
    <property type="term" value="F:DNA-directed DNA polymerase activity"/>
    <property type="evidence" value="ECO:0007669"/>
    <property type="project" value="UniProtKB-UniRule"/>
</dbReference>
<keyword evidence="10 17" id="KW-0227">DNA damage</keyword>
<dbReference type="GO" id="GO:0006281">
    <property type="term" value="P:DNA repair"/>
    <property type="evidence" value="ECO:0007669"/>
    <property type="project" value="UniProtKB-UniRule"/>
</dbReference>
<dbReference type="PANTHER" id="PTHR11076:SF33">
    <property type="entry name" value="DNA POLYMERASE KAPPA"/>
    <property type="match status" value="1"/>
</dbReference>
<evidence type="ECO:0000256" key="7">
    <source>
        <dbReference type="ARBA" id="ARBA00022695"/>
    </source>
</evidence>
<keyword evidence="7 17" id="KW-0548">Nucleotidyltransferase</keyword>
<evidence type="ECO:0000256" key="13">
    <source>
        <dbReference type="ARBA" id="ARBA00023125"/>
    </source>
</evidence>
<evidence type="ECO:0000259" key="18">
    <source>
        <dbReference type="PROSITE" id="PS50173"/>
    </source>
</evidence>
<dbReference type="FunFam" id="3.40.1170.60:FF:000001">
    <property type="entry name" value="DNA polymerase IV"/>
    <property type="match status" value="1"/>
</dbReference>
<dbReference type="Proteomes" id="UP000197065">
    <property type="component" value="Unassembled WGS sequence"/>
</dbReference>
<dbReference type="InterPro" id="IPR024728">
    <property type="entry name" value="PolY_HhH_motif"/>
</dbReference>
<dbReference type="AlphaFoldDB" id="A0A212R9K0"/>
<proteinExistence type="inferred from homology"/>
<evidence type="ECO:0000256" key="12">
    <source>
        <dbReference type="ARBA" id="ARBA00022932"/>
    </source>
</evidence>
<protein>
    <recommendedName>
        <fullName evidence="17">DNA polymerase IV</fullName>
        <shortName evidence="17">Pol IV</shortName>
        <ecNumber evidence="17">2.7.7.7</ecNumber>
    </recommendedName>
</protein>
<keyword evidence="9 17" id="KW-0479">Metal-binding</keyword>
<dbReference type="EMBL" id="FYEH01000006">
    <property type="protein sequence ID" value="SNB68834.1"/>
    <property type="molecule type" value="Genomic_DNA"/>
</dbReference>
<evidence type="ECO:0000256" key="5">
    <source>
        <dbReference type="ARBA" id="ARBA00022490"/>
    </source>
</evidence>
<dbReference type="Pfam" id="PF00817">
    <property type="entry name" value="IMS"/>
    <property type="match status" value="1"/>
</dbReference>
<dbReference type="GO" id="GO:0042276">
    <property type="term" value="P:error-prone translesion synthesis"/>
    <property type="evidence" value="ECO:0007669"/>
    <property type="project" value="TreeGrafter"/>
</dbReference>
<dbReference type="InterPro" id="IPR043502">
    <property type="entry name" value="DNA/RNA_pol_sf"/>
</dbReference>
<dbReference type="InterPro" id="IPR043128">
    <property type="entry name" value="Rev_trsase/Diguanyl_cyclase"/>
</dbReference>
<keyword evidence="12 17" id="KW-0239">DNA-directed DNA polymerase</keyword>
<dbReference type="InterPro" id="IPR001126">
    <property type="entry name" value="UmuC"/>
</dbReference>
<dbReference type="FunFam" id="1.10.150.20:FF:000019">
    <property type="entry name" value="DNA polymerase IV"/>
    <property type="match status" value="1"/>
</dbReference>
<dbReference type="Gene3D" id="1.10.150.20">
    <property type="entry name" value="5' to 3' exonuclease, C-terminal subdomain"/>
    <property type="match status" value="1"/>
</dbReference>
<keyword evidence="5 17" id="KW-0963">Cytoplasm</keyword>
<dbReference type="CDD" id="cd03586">
    <property type="entry name" value="PolY_Pol_IV_kappa"/>
    <property type="match status" value="1"/>
</dbReference>
<keyword evidence="4 17" id="KW-0515">Mutator protein</keyword>
<accession>A0A212R9K0</accession>
<dbReference type="GO" id="GO:0003684">
    <property type="term" value="F:damaged DNA binding"/>
    <property type="evidence" value="ECO:0007669"/>
    <property type="project" value="InterPro"/>
</dbReference>
<evidence type="ECO:0000256" key="17">
    <source>
        <dbReference type="HAMAP-Rule" id="MF_01113"/>
    </source>
</evidence>
<dbReference type="OrthoDB" id="9808813at2"/>
<evidence type="ECO:0000313" key="19">
    <source>
        <dbReference type="EMBL" id="SNB68834.1"/>
    </source>
</evidence>
<dbReference type="InterPro" id="IPR050116">
    <property type="entry name" value="DNA_polymerase-Y"/>
</dbReference>
<comment type="subunit">
    <text evidence="3 17">Monomer.</text>
</comment>
<gene>
    <name evidence="17" type="primary">dinB</name>
    <name evidence="19" type="ORF">SAMN07250955_106250</name>
</gene>